<dbReference type="Gene3D" id="1.20.920.30">
    <property type="match status" value="1"/>
</dbReference>
<dbReference type="Pfam" id="PF12780">
    <property type="entry name" value="AAA_8"/>
    <property type="match status" value="2"/>
</dbReference>
<feature type="compositionally biased region" description="Polar residues" evidence="11">
    <location>
        <begin position="4439"/>
        <end position="4460"/>
    </location>
</feature>
<dbReference type="Gene3D" id="1.10.8.710">
    <property type="match status" value="1"/>
</dbReference>
<feature type="region of interest" description="Disordered" evidence="11">
    <location>
        <begin position="6141"/>
        <end position="6180"/>
    </location>
</feature>
<feature type="compositionally biased region" description="Polar residues" evidence="11">
    <location>
        <begin position="3666"/>
        <end position="3683"/>
    </location>
</feature>
<evidence type="ECO:0000313" key="13">
    <source>
        <dbReference type="EMBL" id="KAK2963281.1"/>
    </source>
</evidence>
<feature type="coiled-coil region" evidence="10">
    <location>
        <begin position="4828"/>
        <end position="4876"/>
    </location>
</feature>
<feature type="coiled-coil region" evidence="10">
    <location>
        <begin position="719"/>
        <end position="763"/>
    </location>
</feature>
<feature type="compositionally biased region" description="Basic residues" evidence="11">
    <location>
        <begin position="2784"/>
        <end position="2793"/>
    </location>
</feature>
<feature type="compositionally biased region" description="Polar residues" evidence="11">
    <location>
        <begin position="6543"/>
        <end position="6562"/>
    </location>
</feature>
<dbReference type="Pfam" id="PF12777">
    <property type="entry name" value="MT"/>
    <property type="match status" value="1"/>
</dbReference>
<evidence type="ECO:0000256" key="7">
    <source>
        <dbReference type="ARBA" id="ARBA00023054"/>
    </source>
</evidence>
<feature type="compositionally biased region" description="Basic and acidic residues" evidence="11">
    <location>
        <begin position="3327"/>
        <end position="3336"/>
    </location>
</feature>
<feature type="compositionally biased region" description="Basic and acidic residues" evidence="11">
    <location>
        <begin position="6088"/>
        <end position="6104"/>
    </location>
</feature>
<sequence length="6996" mass="786039">MAGLTPRDSHGSMIVPLDAESKWFFPDGTFEWKPCTIIKVLGEKKTTVPRLSASIASSQEKPADKNALENDESPQDEENMQVDPNIVQTPEHIHTPQQQEEEKIETRSESNHQSSVEPPKFLIQWKHVNKRKIVTRLNLKLSTDSEVFFEARMKRSLEYRQKAEEGIKKALMIGLTSLETQEKVEQTLSEAGVTMSVNVISGEQTDDGLSDAHALLILLRSGIVLPHRFLNATGLRAIGGDEVANGCYSGYIVAMNPMNAIVKDDDEVVRKQGEVELARLDPHLPPYVQPGYSSQITAIPPAIVNALVGSSWWDSVSITVTKNGGERRKKVPVARSVLGQLLIRYGATSRPVRINPKTGYIIHPSTMILNEAHVEPHLFAKKNKSENDEDDDAQATGDEHISYRRFGPKKGTFNFYRRKRKTGESMEETDEERRSRKRRTKLILNQKEKERAAKKMEMLQSEIQLENQLKAAAGVVDENDDPSAPPVPFINRMMEHYQKDAITFESLPSFQSVINPYWAHKTPCTSLGMSLTADTFIQKNVFDRVGLTDPERQHIAHMGTIIAEYFEEVRAHFVYAQKEASLEKKGIVKKYPAYGTLNTGNLLQTTKTLIDVREIINQDKQETLSIMSLPSYLRIEKPSEEWRRLGISFEIKKRFFGSIRHLTLEYHLSHSIILKCAQMAWEAIHSVQFHSFLFIPPPFEAPHSPALIQPKPKITTLAMLFQEDEKMKAREQLQHMQDEIERMEREEAENQNDEDQKLALVDENEKASAVIVSGGKTAIPLNPEDVVSLLVNPDKPQSKMVVNTAPGSAPNIPAPPLLAAKGQGTIIVPPPLVPNQTLNDEEVPIEQRLDVARQAIDYQDALNKPIPMKYSDYSNALLAQLDSAISHVNVVTLENVGALMMDVTEEIREDGDLPQLQPMLINLISVINCQLETVIEKTVRESLRLFLKQFQDFRDAFPATYIPELRHSQQLAAEERKVKREERRRLRKERERELRKQKQLLGEEVKKTEPNNSSTPVPYSRLQTPHPESVSRPDSKMGPMDTSVIKPLSIPKTDQMKHKELFSGLSMEAVVTQVTTCNSNVPPLFYVLVEMRDKQFVFEPPLISFRERAIRSIEQTINIANTFPVFEIPSLHSKTSKLTINAVPDLDSALNVRTKISQLFDDLEAGPLALVASLNRFSTFLSLPPDQFRQVLFAKNPTLTDISEQVKSIEATLEEVSVSIPPFLIVNAYTLDFRPTRHAFFNALGQLRNELLETLSNQCTDQCRAIIAEFKGYQDELNRLPQTAEELFALNGRVDQLLEIIDERENDISLLGQRFKMLEYFHFPPTQADTAARWESFVAPARLNKQMEGLPKIIRKLRAGMVERLTYLQTDMKQQIAELRKETEKYDVLDDFDFAEEYAKETGTLLQKIHDLKNQAELYARQEEMLMVTPHEYPEIQQLIDSFETVSTMWKTIIEWSHNTFTWTNTSFHEIDAYTIALTTDSIEQTLSHVIDVMGENRKRNLLVDLAEQVKQQVAAFQTRIPMVLKMSNPAIKARHWQMIANEIHKPINYTTPEFTLGTMLEMKLEKYPRILTIADNAMAEHAIETGLDRMSAEMNQACFEIMPHQNTDTHILSANRELVMLIDEQRAAVQSFLSSPPIAQYEARAQNWLAILDRLYLILNSWFKCQKMWIFLMPIFSGAEIAQRRPHETRRFNAVDATWRKLMANVVSNPHVLAVCGPQANNKTLSILTECCQILDSTRAGLSKYLDAKRILFPRLYFLSNEELLDLLSLAKEPRENVPHIHKLFNNVSSIGLGLGNSIISMISRDGEILPLMAPVDSTNLDADEWLSKIEVMMKHSLRAQSQSAIAYIGSAIVSGLEAFRAKQTISNTQTGTPSMYGMSEQATASFPIKTQVPGFFIPSGALQTPLFSDCITQNAVFDFSIFTRLFLPPTTWNKTLISQQNRKQTKDLKKVQTPQLTTHPSFGDQTHLFPPIDLVTPTKLQPSPLDFRFWNTQTLITTINVIFTDILSRLFSDNDPDHVSVLTLELLQSLEKSITAFGILDRSFRSSTKTTEILKIRSLLSHFLMLRGLVREILSEAVSFHEAEVDSIRVSWIVNQGKSKTNLPTTFNPVSYSSTSPLSRQQSAQRNQNDCTTQIHRQMVTSSPTAQRTSLFSCLLRTSPKAVAAWDATPQYHYDDTNGLTFQIGKALIPYGYEFLGSSTPPFIFTPQTKIIFQAAAIARMSNLSFSLFGPSGVGKTETCRILSRFAGQPYSIFTCTSNISLNIVLQFLRGYACSGCWCLLDEINLLEAASLSVIAQQIQEIQYAIASKQTRLVFQTDELSIIPSGLLMLSYDYINTKLSPSLDQYFSSSSNKASDFTTFEPSSHSIPDNLKSVYRPYALVEPDVSYIMESLLMLAGFTTAPQLAQLLVSLFSFSKLMVNKTETDSDFGIRLLKQVVQAAEQNLHPVTFPVYDQQIKTTATTQRKQESKLVRKASKMMYESESGLGIVIESSDGVPSTPVLLSADIPSPEGSRHTRQTSLDLARSEPSGNAVYDSTQLKQKELIAILTAVLNTVSPYLRGLQPTLFRSLISFVFKVGGNIEQEFGVSANFLARTFEEYGLVTQNTNEHAIDMRTLLRTQIISQAVSRANLTPKSSAYNLLEIPESTEVTDISELSTERSKSTTLTVDAHTLLKSAVMSAAKEFRILPTDTLISKCLQLHDQLQLRTGVFIIGAAGTGKTTIIKLLATSWTLLSYELNWALLQTRQKQQLLQMERENKKKRRDNDDSIEVSSEDDDDSDESRPRKRNRKRRSSSSTEESSEDSDSSNSFTEDDSEESEEMEKKLQETEGDAPKSNQPTHIDLIEQSIQNEENLNILEEMLEEEEITAWTKLGSEKDPQIAGTGEDIIFNRGSGDQSVQTLMKEVQTFGFSKSQLFNSKDKEKRMMNRTRARNVARAEIFSQVSVQVVYPFAFSEAEVMGEENDSTGEWKDGLLSSFLREASVGTSDAILKQDTQGMSSLSTTNTTGKMDRQEQEILSKKAHWILLDLSSKAVRWVELFNSALDEHGSITLTNGERLSLSKDTKILFESDSLQTASPATVTRCGVMNIDASTLSLTSLVESWLSRLQDKYVKIIPKKQPVSFKSVVEEGKQKITESEQQAAALNPVQTPGDDASTGKQNQSKIKPMKQETVIDPDTYPIHEVLAATLSELLRPLFVGYLPSCLSLIQKDQAEHADQPVSIHTLVRTVCQMLDCLLPAVVEQAKKEGEQDETDCENRRLRMIAEYKQHKAEEEAEKEMMNTAVDLLKNDLNPDFNPFDENQLPPPNLNINTKERKRRGSVQHGRSPNSRRDSITSHDSHHRRVSVSSIGEVQAPSTLTAKPIYPTWAFSGKNRLTNKLNDSISGENLSSLATAIFLKRRQPPEEDEPKAPKTNEEEVTEKEPEQPANLAKKPKSLLAQSLMPNQDREKSDKDAIQAINESIQVDITAKRSERRAQFHSRVQEVFVFCFLWGVSGMQPHRTRTVIERSIRRVHDEMTSMTESTVVIPPSRSLFDMRFNIASSTWEEWETVAKMGIDGILNEPLAGTVHETGAFGAVIRTETEIKASKDVVRGNYFDTMLQVTPSVANVVYLMRVMNEGMAPLLLIGPQDAGKHTLVDSFFNAYLKESQKAISSAAGLTSVAHRQSALRNQSQRVSAFSRRNTSTIRSDRKGIHGKSSRILPKARKEMTTRRGTLSQTSARQVSSRKGLQQTTRQSAGEKEEEDEEEVDELEEEVEEPLYLIQQAASITLNASTTAAHAMSFIQHYLQTRRGYEIAPQAGIRLLLALHHLEATQLCSTDQLDQGTASSSMDLDGMYHNDLIDFERQNPLELLRLIFNEGGWPDLSNNTFAHPLKIQDVAFLSSSTTKWTDSSNSINVNIPPRLLRHYFVIQMPSPENSVLQKIFVNTLNHFAADHQGNAKSILEETVAATFSVHESIRKFVDTHSSHAILPAFSFNTTSLTSVFEGILMTEDSTVTKQLQYPGKDDKNAQGKVISLQPSLSHSGTNSHNDSSLFDESKSIMGEGKMSLGLGSLATDLPQEDISRRDSSFEQETVPFDHKIDAPSSFINLWYHEMLRTYSDSLGTIEHQQVFMDLLNETSRKTFGVSFSDRTDVNGNETYPYPIFGDFADQERHYVQLEGIEQATRQLKAYLEEYNNTTMEQPLSLILFEEAVLSLVKLCRIFRMYRGHVSLVGGSGTGRYTLTRLAAYVTDCTFYHLPSFSSAGIRFGSSSSVQDNPSTNSPQTHTTRQFVTKRKNQKQTTQASSPGAQWKQEMKMLMLNAGDADGIPHILFIDDTLIQEPVVLEDVCYLLRDGFISGLMSNADLKSIYTGLESRYYDEARQVSPKESTLNQYFIKRLKENIHIVLCISPSNPRFSQILRAYPDIIKRTQPILWNLWTDNSLRAIAHSFFQSSDPFSVPIWKQQTGSRAPSRPYSSTQRQLTTGERDLQRQGEDISFEALVSALENEDTDAPVPPHRVGTAKTGQLSNLSTVPDDQSESNPEKLEGDLFVEEADPLIPLVDACIEFHYAIVDLVQSRPDALDGVEEERPLQITASHFRRLLDTICSVTRKLRDSTLTQSLKLERGVLRVAEITAEAPRLEKHLVKLLPLLQQASNDIDAVMQRIQEESTKAEQTRRLAQDKEAKLNVQKEVVAQKLAVAEAELRKNAPDFDRAQTALSKLNSKHIAEIRRIRNPPPNMMIVIEALSIILGRTPSKLPNGQPDYWGDAQLMFGDADFLKILQQYDARNMSEDVMARLSPYIANPQFTPKSVERVSVACKSLCFWIRSVYQYHQVWLQIAPLIIEQQEQEKAQREMEDTLNLVRNALAVLEKRLTSLQRQKEEALSRRQQLIDDQEESKKNLALARQLTKELASEGRRWASDLAAQRRAQPLLTGNALLSAAMLTYTGFLSVSERKHLIQDVWPEILDKLELPHLPIEELIRNFVGELELLDWTHKYSLPNTLHTVTSATIVKFSTSWPFIIDPQQQALKWLLAEGGNKIKVVSSSSPDAALLIQGAIHEKKNVIFLLESPNSAGLINLSQSIAYSSNRNEFSGTGGITSSSGNTQKEEDKSKLTTIEENGSNYRTVLFGKGARKFWVNEILPKHLDATHTFKSAVLGLSQSSLRFSVTANDEVMASLMQIDTQLSGLLLKQFVTQRQIRPPPPNSSRPGSTTNRQVVPQSPSMRHSALSTRRTSASQKVDPPQQSQPTLDLPSTLAPQLEKKRVMIVGTNPVELPPDFRIMLLSISDCPNLPEEYVNNFTVVDFTVTSDSLIEQLLSMITKAARPQLDRDIQNSTRELTELRRDHTKQEESLLDMLATHTLMQLLDPVFFDKLSKTKALTANIEAKVNSTKETQKLQNEALITFNYPARRLASLFVCISGMNKLNPMYRLSLNRFLGCVQDALSDQKLVSLGQKPLKSLPSLPSAPLPSTGLPPPSDEKMASITFLDDEIIAEINRTQLVWIDGGQEEEEEEVDEFIDVPEVLVVDASDGATMVFPELKTPQPEILHDQKADQPEKPIKEKKDKDKKKQTLQSMIHDISTNTPPPEPEKKPPKPIKHGREFAIINMEEREREAEEEWLEEKRKVERAYAELTAKYSKALGTILVRRTFTRFSPMFFTIDRELFLSLYSLRCLLEEGAMDEMEYCFALSGDIPEEDDHQLLDQLPSPPDSTFFDNSPKSPFAKSPVMSPPPVEVKTPTLLRQDTKPQWASKTVWDSLTTLSRFPRFSFLSEYLKHSDGMEWIRLLSSSIPQNQPFPSLNMKLNSFPKSDKPKASRTNAPSLPTPSSPPEEEIIIQPPPELKDPITRFLLLRALRPDSMAGTLQTLTIDFFGRAFSTAKPRPLVDIIKNTPASTPLVLLTTQTSRTADTVQDAADTLSSSLGTIRVKHLSTSDESVKRSSRIITEGSYHGQWIVIQNCHLAPIWLNPLIPYLASNLLVRAHSRFRFIFISKQTPLFPPQILQHSTIVAIESTQSFRSSLTENIESLQKKWPTQSETWRRLAVSAADVTASTFARHKFGRSGWRVDNDAGSTSDWMTALFCLDQEYGRRFEGRTGFIPADSDQDISNQPPSDLGRGGERGKKVEKKGKQDDSLLFEPIKPPPGTVFVVHGDHLPSLFISLIQKKTQSLSQTDNNQKDEDDDNPKSRVTPGLIQKSSAVSQSGSSYQGRVKPVIGSTIAPRGSATTASKSLLQGLIESPVEVVKQKTDAFIKPFQFFNRTPRIQSLTNIAQFERLLRLIVFGGSIGEKEFDLLQMVKLSLIHFNNSVAQPTSPLAVFTPLKTLFFTNSPITFGKLLQKLKRTPRQMGSSLNNKDTPQASPSPSLSPSNSINYPPSPQLTDVTEITQLSAPVSSITSNVDDLQDCIDLALPLTVAPFSKSAVSNKRIIQSLLALDSSYSFSSTSISVSPIKPADEPDYITPVEFRTRPSSATVVILSTPPIGRSSFNSPGIPAIQSPFVKRRSKALNVVSTATSKLLTPLQSNQIPQIHFKHPSFFVTYTLVCELTSISNRIRFVKRRLSSFESALSRDKTGQNQKPQTPGTPHFRPSSSRLKTAATHTSAMRPLVKIPQLVERINRQYMFFLDWFNGSLPDVFDLSMFENPRMFLWSALIECANALHLDPSTVSWAIEPIHIANGDDQEFEKYAQTYDSDHPVRDPTPQFESGTRSLHSSKSMRNVFASQQVSDTLSTMEFARDTQSKKSQAVEKKSTGAFEAAAKKTKNVLKFFGSGASQESLPKLTPKKTILPTSDFITEEMLETMCWKRDSIFVKGLALESAVWNYSTNTLEKNEAFVNVDGNHITATGAHRTTIPFARLYLQTVRTASSADSSKGKDNGQISRDKLSLTELKQELTKTMTMRSVAQTLIGSSTSPTRPIPLAFYSSLFSLTQFQTDPNFHHVDQSYGATNDITYSINDLLPFNFRQQLNTTGFYPAPLFKLSESPKPIRDSYSSMSFGDFENSFVTTILIPIGGKSGDDWLLRGLCLVLP</sequence>
<feature type="compositionally biased region" description="Polar residues" evidence="11">
    <location>
        <begin position="5190"/>
        <end position="5224"/>
    </location>
</feature>
<keyword evidence="14" id="KW-1185">Reference proteome</keyword>
<dbReference type="InterPro" id="IPR027417">
    <property type="entry name" value="P-loop_NTPase"/>
</dbReference>
<feature type="region of interest" description="Disordered" evidence="11">
    <location>
        <begin position="6066"/>
        <end position="6110"/>
    </location>
</feature>
<feature type="compositionally biased region" description="Polar residues" evidence="11">
    <location>
        <begin position="3708"/>
        <end position="3733"/>
    </location>
</feature>
<proteinExistence type="predicted"/>
<dbReference type="InterPro" id="IPR041466">
    <property type="entry name" value="Dynein_AAA5_ext"/>
</dbReference>
<dbReference type="Pfam" id="PF12781">
    <property type="entry name" value="AAA_9"/>
    <property type="match status" value="2"/>
</dbReference>
<evidence type="ECO:0000256" key="5">
    <source>
        <dbReference type="ARBA" id="ARBA00022840"/>
    </source>
</evidence>
<dbReference type="Gene3D" id="1.10.287.2620">
    <property type="match status" value="1"/>
</dbReference>
<dbReference type="InterPro" id="IPR004273">
    <property type="entry name" value="Dynein_heavy_D6_P-loop"/>
</dbReference>
<feature type="compositionally biased region" description="Polar residues" evidence="11">
    <location>
        <begin position="5771"/>
        <end position="5781"/>
    </location>
</feature>
<feature type="region of interest" description="Disordered" evidence="11">
    <location>
        <begin position="4013"/>
        <end position="4032"/>
    </location>
</feature>
<keyword evidence="7 10" id="KW-0175">Coiled coil</keyword>
<feature type="region of interest" description="Disordered" evidence="11">
    <location>
        <begin position="2505"/>
        <end position="2532"/>
    </location>
</feature>
<feature type="compositionally biased region" description="Polar residues" evidence="11">
    <location>
        <begin position="4275"/>
        <end position="4284"/>
    </location>
</feature>
<dbReference type="InterPro" id="IPR035699">
    <property type="entry name" value="AAA_6"/>
</dbReference>
<comment type="caution">
    <text evidence="13">The sequence shown here is derived from an EMBL/GenBank/DDBJ whole genome shotgun (WGS) entry which is preliminary data.</text>
</comment>
<feature type="compositionally biased region" description="Polar residues" evidence="11">
    <location>
        <begin position="4250"/>
        <end position="4267"/>
    </location>
</feature>
<dbReference type="SMART" id="SM00382">
    <property type="entry name" value="AAA"/>
    <property type="match status" value="2"/>
</dbReference>
<feature type="coiled-coil region" evidence="10">
    <location>
        <begin position="3261"/>
        <end position="3288"/>
    </location>
</feature>
<feature type="coiled-coil region" evidence="10">
    <location>
        <begin position="4627"/>
        <end position="4661"/>
    </location>
</feature>
<feature type="coiled-coil region" evidence="10">
    <location>
        <begin position="5300"/>
        <end position="5327"/>
    </location>
</feature>
<evidence type="ECO:0000256" key="6">
    <source>
        <dbReference type="ARBA" id="ARBA00023017"/>
    </source>
</evidence>
<feature type="region of interest" description="Disordered" evidence="11">
    <location>
        <begin position="414"/>
        <end position="438"/>
    </location>
</feature>
<feature type="compositionally biased region" description="Acidic residues" evidence="11">
    <location>
        <begin position="2799"/>
        <end position="2820"/>
    </location>
</feature>
<feature type="region of interest" description="Disordered" evidence="11">
    <location>
        <begin position="5516"/>
        <end position="5573"/>
    </location>
</feature>
<dbReference type="Pfam" id="PF17852">
    <property type="entry name" value="Dynein_AAA_lid"/>
    <property type="match status" value="1"/>
</dbReference>
<dbReference type="InterPro" id="IPR042228">
    <property type="entry name" value="Dynein_linker_3"/>
</dbReference>
<dbReference type="PANTHER" id="PTHR10676">
    <property type="entry name" value="DYNEIN HEAVY CHAIN FAMILY PROTEIN"/>
    <property type="match status" value="1"/>
</dbReference>
<feature type="region of interest" description="Disordered" evidence="11">
    <location>
        <begin position="3137"/>
        <end position="3166"/>
    </location>
</feature>
<evidence type="ECO:0000256" key="11">
    <source>
        <dbReference type="SAM" id="MobiDB-lite"/>
    </source>
</evidence>
<dbReference type="Proteomes" id="UP001281761">
    <property type="component" value="Unassembled WGS sequence"/>
</dbReference>
<dbReference type="Gene3D" id="1.10.472.130">
    <property type="match status" value="1"/>
</dbReference>
<feature type="compositionally biased region" description="Basic and acidic residues" evidence="11">
    <location>
        <begin position="2756"/>
        <end position="2766"/>
    </location>
</feature>
<reference evidence="13 14" key="1">
    <citation type="journal article" date="2022" name="bioRxiv">
        <title>Genomics of Preaxostyla Flagellates Illuminates Evolutionary Transitions and the Path Towards Mitochondrial Loss.</title>
        <authorList>
            <person name="Novak L.V.F."/>
            <person name="Treitli S.C."/>
            <person name="Pyrih J."/>
            <person name="Halakuc P."/>
            <person name="Pipaliya S.V."/>
            <person name="Vacek V."/>
            <person name="Brzon O."/>
            <person name="Soukal P."/>
            <person name="Eme L."/>
            <person name="Dacks J.B."/>
            <person name="Karnkowska A."/>
            <person name="Elias M."/>
            <person name="Hampl V."/>
        </authorList>
    </citation>
    <scope>NUCLEOTIDE SEQUENCE [LARGE SCALE GENOMIC DNA]</scope>
    <source>
        <strain evidence="13">NAU3</strain>
        <tissue evidence="13">Gut</tissue>
    </source>
</reference>
<feature type="compositionally biased region" description="Polar residues" evidence="11">
    <location>
        <begin position="6317"/>
        <end position="6327"/>
    </location>
</feature>
<evidence type="ECO:0000256" key="3">
    <source>
        <dbReference type="ARBA" id="ARBA00022701"/>
    </source>
</evidence>
<evidence type="ECO:0000256" key="2">
    <source>
        <dbReference type="ARBA" id="ARBA00022490"/>
    </source>
</evidence>
<dbReference type="Gene3D" id="3.20.180.20">
    <property type="entry name" value="Dynein heavy chain, N-terminal domain 2"/>
    <property type="match status" value="1"/>
</dbReference>
<dbReference type="InterPro" id="IPR035706">
    <property type="entry name" value="AAA_9"/>
</dbReference>
<dbReference type="InterPro" id="IPR026983">
    <property type="entry name" value="DHC"/>
</dbReference>
<feature type="compositionally biased region" description="Polar residues" evidence="11">
    <location>
        <begin position="5546"/>
        <end position="5557"/>
    </location>
</feature>
<feature type="region of interest" description="Disordered" evidence="11">
    <location>
        <begin position="3396"/>
        <end position="3432"/>
    </location>
</feature>
<protein>
    <submittedName>
        <fullName evidence="13">Dynein axonemal heavy chain 1</fullName>
    </submittedName>
</protein>
<dbReference type="Gene3D" id="3.40.50.300">
    <property type="entry name" value="P-loop containing nucleotide triphosphate hydrolases"/>
    <property type="match status" value="7"/>
</dbReference>
<feature type="compositionally biased region" description="Low complexity" evidence="11">
    <location>
        <begin position="6328"/>
        <end position="6344"/>
    </location>
</feature>
<feature type="compositionally biased region" description="Acidic residues" evidence="11">
    <location>
        <begin position="2767"/>
        <end position="2780"/>
    </location>
</feature>
<name>A0ABQ9YHP2_9EUKA</name>
<feature type="compositionally biased region" description="Polar residues" evidence="11">
    <location>
        <begin position="4013"/>
        <end position="4031"/>
    </location>
</feature>
<feature type="region of interest" description="Disordered" evidence="11">
    <location>
        <begin position="5173"/>
        <end position="5229"/>
    </location>
</feature>
<feature type="region of interest" description="Disordered" evidence="11">
    <location>
        <begin position="4483"/>
        <end position="4519"/>
    </location>
</feature>
<dbReference type="EMBL" id="JARBJD010000007">
    <property type="protein sequence ID" value="KAK2963281.1"/>
    <property type="molecule type" value="Genomic_DNA"/>
</dbReference>
<feature type="region of interest" description="Disordered" evidence="11">
    <location>
        <begin position="987"/>
        <end position="1040"/>
    </location>
</feature>
<dbReference type="InterPro" id="IPR024317">
    <property type="entry name" value="Dynein_heavy_chain_D4_dom"/>
</dbReference>
<feature type="compositionally biased region" description="Polar residues" evidence="11">
    <location>
        <begin position="1010"/>
        <end position="1023"/>
    </location>
</feature>
<feature type="compositionally biased region" description="Basic and acidic residues" evidence="11">
    <location>
        <begin position="987"/>
        <end position="1009"/>
    </location>
</feature>
<dbReference type="InterPro" id="IPR042222">
    <property type="entry name" value="Dynein_2_N"/>
</dbReference>
<dbReference type="Gene3D" id="1.20.920.20">
    <property type="match status" value="1"/>
</dbReference>
<dbReference type="PANTHER" id="PTHR10676:SF359">
    <property type="entry name" value="DYNEIN HEAVY CHAIN DOMAIN-CONTAINING PROTEIN 1"/>
    <property type="match status" value="1"/>
</dbReference>
<dbReference type="Gene3D" id="1.20.140.100">
    <property type="entry name" value="Dynein heavy chain, N-terminal domain 2"/>
    <property type="match status" value="1"/>
</dbReference>
<evidence type="ECO:0000256" key="4">
    <source>
        <dbReference type="ARBA" id="ARBA00022741"/>
    </source>
</evidence>
<feature type="region of interest" description="Disordered" evidence="11">
    <location>
        <begin position="49"/>
        <end position="118"/>
    </location>
</feature>
<keyword evidence="4" id="KW-0547">Nucleotide-binding</keyword>
<feature type="compositionally biased region" description="Basic and acidic residues" evidence="11">
    <location>
        <begin position="3406"/>
        <end position="3422"/>
    </location>
</feature>
<feature type="domain" description="AAA+ ATPase" evidence="12">
    <location>
        <begin position="2706"/>
        <end position="3072"/>
    </location>
</feature>
<feature type="compositionally biased region" description="Basic and acidic residues" evidence="11">
    <location>
        <begin position="100"/>
        <end position="110"/>
    </location>
</feature>
<feature type="region of interest" description="Disordered" evidence="11">
    <location>
        <begin position="6315"/>
        <end position="6348"/>
    </location>
</feature>
<dbReference type="InterPro" id="IPR013602">
    <property type="entry name" value="Dynein_heavy_linker"/>
</dbReference>
<evidence type="ECO:0000256" key="1">
    <source>
        <dbReference type="ARBA" id="ARBA00004245"/>
    </source>
</evidence>
<accession>A0ABQ9YHP2</accession>
<feature type="region of interest" description="Disordered" evidence="11">
    <location>
        <begin position="4439"/>
        <end position="4465"/>
    </location>
</feature>
<feature type="region of interest" description="Disordered" evidence="11">
    <location>
        <begin position="5771"/>
        <end position="5810"/>
    </location>
</feature>
<keyword evidence="8" id="KW-0505">Motor protein</keyword>
<dbReference type="InterPro" id="IPR024743">
    <property type="entry name" value="Dynein_HC_stalk"/>
</dbReference>
<gene>
    <name evidence="13" type="ORF">BLNAU_1814</name>
</gene>
<dbReference type="InterPro" id="IPR003593">
    <property type="entry name" value="AAA+_ATPase"/>
</dbReference>
<keyword evidence="2" id="KW-0963">Cytoplasm</keyword>
<feature type="domain" description="AAA+ ATPase" evidence="12">
    <location>
        <begin position="2224"/>
        <end position="2343"/>
    </location>
</feature>
<feature type="region of interest" description="Disordered" evidence="11">
    <location>
        <begin position="3289"/>
        <end position="3348"/>
    </location>
</feature>
<dbReference type="InterPro" id="IPR043157">
    <property type="entry name" value="Dynein_AAA1S"/>
</dbReference>
<keyword evidence="9" id="KW-0206">Cytoskeleton</keyword>
<feature type="compositionally biased region" description="Basic and acidic residues" evidence="11">
    <location>
        <begin position="5521"/>
        <end position="5544"/>
    </location>
</feature>
<evidence type="ECO:0000313" key="14">
    <source>
        <dbReference type="Proteomes" id="UP001281761"/>
    </source>
</evidence>
<evidence type="ECO:0000256" key="8">
    <source>
        <dbReference type="ARBA" id="ARBA00023175"/>
    </source>
</evidence>
<feature type="region of interest" description="Disordered" evidence="11">
    <location>
        <begin position="4248"/>
        <end position="4285"/>
    </location>
</feature>
<dbReference type="Pfam" id="PF03028">
    <property type="entry name" value="Dynein_heavy"/>
    <property type="match status" value="1"/>
</dbReference>
<comment type="subcellular location">
    <subcellularLocation>
        <location evidence="1">Cytoplasm</location>
        <location evidence="1">Cytoskeleton</location>
    </subcellularLocation>
</comment>
<organism evidence="13 14">
    <name type="scientific">Blattamonas nauphoetae</name>
    <dbReference type="NCBI Taxonomy" id="2049346"/>
    <lineage>
        <taxon>Eukaryota</taxon>
        <taxon>Metamonada</taxon>
        <taxon>Preaxostyla</taxon>
        <taxon>Oxymonadida</taxon>
        <taxon>Blattamonas</taxon>
    </lineage>
</organism>
<keyword evidence="6" id="KW-0243">Dynein</keyword>
<evidence type="ECO:0000256" key="10">
    <source>
        <dbReference type="SAM" id="Coils"/>
    </source>
</evidence>
<feature type="region of interest" description="Disordered" evidence="11">
    <location>
        <begin position="2756"/>
        <end position="2838"/>
    </location>
</feature>
<feature type="compositionally biased region" description="Acidic residues" evidence="11">
    <location>
        <begin position="3737"/>
        <end position="3748"/>
    </location>
</feature>
<feature type="compositionally biased region" description="Polar residues" evidence="11">
    <location>
        <begin position="4499"/>
        <end position="4511"/>
    </location>
</feature>
<feature type="compositionally biased region" description="Low complexity" evidence="11">
    <location>
        <begin position="6168"/>
        <end position="6177"/>
    </location>
</feature>
<evidence type="ECO:0000259" key="12">
    <source>
        <dbReference type="SMART" id="SM00382"/>
    </source>
</evidence>
<dbReference type="Pfam" id="PF08393">
    <property type="entry name" value="DHC_N2"/>
    <property type="match status" value="1"/>
</dbReference>
<keyword evidence="5" id="KW-0067">ATP-binding</keyword>
<keyword evidence="3" id="KW-0493">Microtubule</keyword>
<feature type="region of interest" description="Disordered" evidence="11">
    <location>
        <begin position="3666"/>
        <end position="3748"/>
    </location>
</feature>
<evidence type="ECO:0000256" key="9">
    <source>
        <dbReference type="ARBA" id="ARBA00023212"/>
    </source>
</evidence>
<dbReference type="SUPFAM" id="SSF52540">
    <property type="entry name" value="P-loop containing nucleoside triphosphate hydrolases"/>
    <property type="match status" value="2"/>
</dbReference>
<feature type="compositionally biased region" description="Polar residues" evidence="11">
    <location>
        <begin position="3137"/>
        <end position="3147"/>
    </location>
</feature>
<dbReference type="Pfam" id="PF12774">
    <property type="entry name" value="AAA_6"/>
    <property type="match status" value="1"/>
</dbReference>
<feature type="compositionally biased region" description="Acidic residues" evidence="11">
    <location>
        <begin position="69"/>
        <end position="80"/>
    </location>
</feature>
<feature type="region of interest" description="Disordered" evidence="11">
    <location>
        <begin position="6536"/>
        <end position="6562"/>
    </location>
</feature>